<dbReference type="GO" id="GO:0009706">
    <property type="term" value="C:chloroplast inner membrane"/>
    <property type="evidence" value="ECO:0007669"/>
    <property type="project" value="TreeGrafter"/>
</dbReference>
<comment type="similarity">
    <text evidence="2">Belongs to the TMEM14 family.</text>
</comment>
<dbReference type="PANTHER" id="PTHR12668">
    <property type="entry name" value="TRANSMEMBRANE PROTEIN 14, 15"/>
    <property type="match status" value="1"/>
</dbReference>
<organism evidence="7 9">
    <name type="scientific">Micractinium conductrix</name>
    <dbReference type="NCBI Taxonomy" id="554055"/>
    <lineage>
        <taxon>Eukaryota</taxon>
        <taxon>Viridiplantae</taxon>
        <taxon>Chlorophyta</taxon>
        <taxon>core chlorophytes</taxon>
        <taxon>Trebouxiophyceae</taxon>
        <taxon>Chlorellales</taxon>
        <taxon>Chlorellaceae</taxon>
        <taxon>Chlorella clade</taxon>
        <taxon>Micractinium</taxon>
    </lineage>
</organism>
<dbReference type="Proteomes" id="UP000239649">
    <property type="component" value="Unassembled WGS sequence"/>
</dbReference>
<evidence type="ECO:0000313" key="7">
    <source>
        <dbReference type="EMBL" id="PSC68036.1"/>
    </source>
</evidence>
<dbReference type="AlphaFoldDB" id="A0A2P6V1R5"/>
<feature type="transmembrane region" description="Helical" evidence="6">
    <location>
        <begin position="89"/>
        <end position="110"/>
    </location>
</feature>
<reference evidence="7 9" key="1">
    <citation type="journal article" date="2018" name="Plant J.">
        <title>Genome sequences of Chlorella sorokiniana UTEX 1602 and Micractinium conductrix SAG 241.80: implications to maltose excretion by a green alga.</title>
        <authorList>
            <person name="Arriola M.B."/>
            <person name="Velmurugan N."/>
            <person name="Zhang Y."/>
            <person name="Plunkett M.H."/>
            <person name="Hondzo H."/>
            <person name="Barney B.M."/>
        </authorList>
    </citation>
    <scope>NUCLEOTIDE SEQUENCE [LARGE SCALE GENOMIC DNA]</scope>
    <source>
        <strain evidence="7 9">SAG 241.80</strain>
    </source>
</reference>
<evidence type="ECO:0000256" key="5">
    <source>
        <dbReference type="ARBA" id="ARBA00023136"/>
    </source>
</evidence>
<name>A0A2P6V1R5_9CHLO</name>
<keyword evidence="3 6" id="KW-0812">Transmembrane</keyword>
<comment type="subcellular location">
    <subcellularLocation>
        <location evidence="1">Membrane</location>
    </subcellularLocation>
</comment>
<keyword evidence="4 6" id="KW-1133">Transmembrane helix</keyword>
<proteinExistence type="inferred from homology"/>
<dbReference type="GO" id="GO:0015245">
    <property type="term" value="F:fatty acid transmembrane transporter activity"/>
    <property type="evidence" value="ECO:0007669"/>
    <property type="project" value="TreeGrafter"/>
</dbReference>
<evidence type="ECO:0000256" key="3">
    <source>
        <dbReference type="ARBA" id="ARBA00022692"/>
    </source>
</evidence>
<keyword evidence="9" id="KW-1185">Reference proteome</keyword>
<comment type="caution">
    <text evidence="7">The sequence shown here is derived from an EMBL/GenBank/DDBJ whole genome shotgun (WGS) entry which is preliminary data.</text>
</comment>
<reference evidence="7" key="2">
    <citation type="submission" date="2018-02" db="EMBL/GenBank/DDBJ databases">
        <authorList>
            <person name="Cohen D.B."/>
            <person name="Kent A.D."/>
        </authorList>
    </citation>
    <scope>NUCLEOTIDE SEQUENCE</scope>
    <source>
        <strain evidence="7">SAG 241.80</strain>
    </source>
</reference>
<evidence type="ECO:0000256" key="2">
    <source>
        <dbReference type="ARBA" id="ARBA00007590"/>
    </source>
</evidence>
<keyword evidence="5 6" id="KW-0472">Membrane</keyword>
<dbReference type="InterPro" id="IPR005349">
    <property type="entry name" value="TMEM14"/>
</dbReference>
<dbReference type="EMBL" id="LHPF02000043">
    <property type="protein sequence ID" value="PSC68036.1"/>
    <property type="molecule type" value="Genomic_DNA"/>
</dbReference>
<sequence length="120" mass="12753">MYDFCFTPIYAALLALGGFVGYATKGSTASLGGGLGSAVVLAGCTWASLNAFHRGQLCRPATLLSLAVSACLTYLMWQRLQRTGKVMPAGMVASLSAAMSLFYVWNLLLFKPNLPASKQH</sequence>
<dbReference type="InterPro" id="IPR044890">
    <property type="entry name" value="TMEM14_sf"/>
</dbReference>
<evidence type="ECO:0000256" key="6">
    <source>
        <dbReference type="SAM" id="Phobius"/>
    </source>
</evidence>
<evidence type="ECO:0000313" key="8">
    <source>
        <dbReference type="EMBL" id="PSC69514.1"/>
    </source>
</evidence>
<accession>A0A2P6V1R5</accession>
<protein>
    <submittedName>
        <fullName evidence="7">Membrane protein</fullName>
    </submittedName>
</protein>
<dbReference type="EMBL" id="LHPF02000026">
    <property type="protein sequence ID" value="PSC69514.1"/>
    <property type="molecule type" value="Genomic_DNA"/>
</dbReference>
<evidence type="ECO:0000256" key="4">
    <source>
        <dbReference type="ARBA" id="ARBA00022989"/>
    </source>
</evidence>
<feature type="transmembrane region" description="Helical" evidence="6">
    <location>
        <begin position="31"/>
        <end position="49"/>
    </location>
</feature>
<dbReference type="Pfam" id="PF03647">
    <property type="entry name" value="Tmemb_14"/>
    <property type="match status" value="1"/>
</dbReference>
<dbReference type="OrthoDB" id="5620at2759"/>
<dbReference type="Gene3D" id="1.10.10.1740">
    <property type="entry name" value="Transmembrane protein 14-like"/>
    <property type="match status" value="1"/>
</dbReference>
<evidence type="ECO:0000256" key="1">
    <source>
        <dbReference type="ARBA" id="ARBA00004370"/>
    </source>
</evidence>
<gene>
    <name evidence="8" type="ORF">C2E20_6941</name>
    <name evidence="7" type="ORF">C2E20_8304</name>
</gene>
<evidence type="ECO:0000313" key="9">
    <source>
        <dbReference type="Proteomes" id="UP000239649"/>
    </source>
</evidence>
<feature type="transmembrane region" description="Helical" evidence="6">
    <location>
        <begin position="61"/>
        <end position="77"/>
    </location>
</feature>
<dbReference type="PANTHER" id="PTHR12668:SF43">
    <property type="entry name" value="TRANSMEMBRANE PROTEIN 14 HOMOLOG"/>
    <property type="match status" value="1"/>
</dbReference>